<proteinExistence type="predicted"/>
<organism evidence="1 2">
    <name type="scientific">Sulfurimonas aquatica</name>
    <dbReference type="NCBI Taxonomy" id="2672570"/>
    <lineage>
        <taxon>Bacteria</taxon>
        <taxon>Pseudomonadati</taxon>
        <taxon>Campylobacterota</taxon>
        <taxon>Epsilonproteobacteria</taxon>
        <taxon>Campylobacterales</taxon>
        <taxon>Sulfurimonadaceae</taxon>
        <taxon>Sulfurimonas</taxon>
    </lineage>
</organism>
<dbReference type="RefSeq" id="WP_207563231.1">
    <property type="nucleotide sequence ID" value="NZ_CP046073.1"/>
</dbReference>
<gene>
    <name evidence="1" type="ORF">GJV85_13595</name>
</gene>
<accession>A0A975B2Y1</accession>
<dbReference type="AlphaFoldDB" id="A0A975B2Y1"/>
<geneLocation type="plasmid" evidence="1 2">
    <name>pSULFM1</name>
</geneLocation>
<dbReference type="KEGG" id="saqt:GJV85_13595"/>
<evidence type="ECO:0000313" key="2">
    <source>
        <dbReference type="Proteomes" id="UP000671852"/>
    </source>
</evidence>
<protein>
    <submittedName>
        <fullName evidence="1">Uncharacterized protein</fullName>
    </submittedName>
</protein>
<keyword evidence="1" id="KW-0614">Plasmid</keyword>
<dbReference type="Proteomes" id="UP000671852">
    <property type="component" value="Plasmid pSULFM1"/>
</dbReference>
<evidence type="ECO:0000313" key="1">
    <source>
        <dbReference type="EMBL" id="QSZ43203.1"/>
    </source>
</evidence>
<dbReference type="EMBL" id="CP046073">
    <property type="protein sequence ID" value="QSZ43203.1"/>
    <property type="molecule type" value="Genomic_DNA"/>
</dbReference>
<sequence length="68" mass="7649">MTIHLNASESVSQKILSFLESLTKQGETVEIVDESIYKYEKAGVLKGLKQIEDGDVYSSEQILEELDK</sequence>
<reference evidence="1" key="1">
    <citation type="submission" date="2019-11" db="EMBL/GenBank/DDBJ databases">
        <authorList>
            <person name="Kojima H."/>
        </authorList>
    </citation>
    <scope>NUCLEOTIDE SEQUENCE</scope>
    <source>
        <strain evidence="1">H1576</strain>
        <plasmid evidence="1">pSULFM1</plasmid>
    </source>
</reference>
<reference evidence="1" key="2">
    <citation type="submission" date="2021-04" db="EMBL/GenBank/DDBJ databases">
        <title>Isolation and characterization of a novel species of the genus Sulfurimonas.</title>
        <authorList>
            <person name="Fukui M."/>
        </authorList>
    </citation>
    <scope>NUCLEOTIDE SEQUENCE</scope>
    <source>
        <strain evidence="1">H1576</strain>
        <plasmid evidence="1">pSULFM1</plasmid>
    </source>
</reference>
<name>A0A975B2Y1_9BACT</name>
<keyword evidence="2" id="KW-1185">Reference proteome</keyword>